<dbReference type="GO" id="GO:0046872">
    <property type="term" value="F:metal ion binding"/>
    <property type="evidence" value="ECO:0007669"/>
    <property type="project" value="UniProtKB-KW"/>
</dbReference>
<dbReference type="InterPro" id="IPR002327">
    <property type="entry name" value="Cyt_c_1A/1B"/>
</dbReference>
<evidence type="ECO:0000256" key="1">
    <source>
        <dbReference type="ARBA" id="ARBA00022448"/>
    </source>
</evidence>
<dbReference type="PROSITE" id="PS51007">
    <property type="entry name" value="CYTC"/>
    <property type="match status" value="1"/>
</dbReference>
<keyword evidence="4" id="KW-0249">Electron transport</keyword>
<sequence>MPTVSFGTALLTVAGLLADASAASAEMSVLTSGDATRGKQLYAQCVGCHSPERHRTGPKHCGLIGRQAGTAAGFDYSKSMRESKLIWSVRTLDSFLFSPLGYIPGTNMGISGIKDDNDRSDLIAYLIAMNEWPECR</sequence>
<feature type="domain" description="Cytochrome c" evidence="8">
    <location>
        <begin position="33"/>
        <end position="130"/>
    </location>
</feature>
<protein>
    <submittedName>
        <fullName evidence="9">Cytochrome c family protein</fullName>
    </submittedName>
</protein>
<dbReference type="AlphaFoldDB" id="A0A369WUR8"/>
<reference evidence="9 10" key="1">
    <citation type="submission" date="2018-07" db="EMBL/GenBank/DDBJ databases">
        <title>Motiliproteus coralliicola sp. nov., a bacterium isolated from Coral.</title>
        <authorList>
            <person name="Wang G."/>
        </authorList>
    </citation>
    <scope>NUCLEOTIDE SEQUENCE [LARGE SCALE GENOMIC DNA]</scope>
    <source>
        <strain evidence="9 10">C34</strain>
    </source>
</reference>
<dbReference type="GO" id="GO:0020037">
    <property type="term" value="F:heme binding"/>
    <property type="evidence" value="ECO:0007669"/>
    <property type="project" value="InterPro"/>
</dbReference>
<dbReference type="InterPro" id="IPR009056">
    <property type="entry name" value="Cyt_c-like_dom"/>
</dbReference>
<keyword evidence="3 6" id="KW-0479">Metal-binding</keyword>
<dbReference type="PRINTS" id="PR00604">
    <property type="entry name" value="CYTCHRMECIAB"/>
</dbReference>
<dbReference type="PANTHER" id="PTHR11961">
    <property type="entry name" value="CYTOCHROME C"/>
    <property type="match status" value="1"/>
</dbReference>
<keyword evidence="10" id="KW-1185">Reference proteome</keyword>
<keyword evidence="2 6" id="KW-0349">Heme</keyword>
<keyword evidence="5 6" id="KW-0408">Iron</keyword>
<evidence type="ECO:0000313" key="10">
    <source>
        <dbReference type="Proteomes" id="UP000253769"/>
    </source>
</evidence>
<evidence type="ECO:0000256" key="7">
    <source>
        <dbReference type="SAM" id="SignalP"/>
    </source>
</evidence>
<gene>
    <name evidence="9" type="ORF">DV711_05715</name>
</gene>
<dbReference type="Pfam" id="PF00034">
    <property type="entry name" value="Cytochrom_C"/>
    <property type="match status" value="1"/>
</dbReference>
<dbReference type="GO" id="GO:0009055">
    <property type="term" value="F:electron transfer activity"/>
    <property type="evidence" value="ECO:0007669"/>
    <property type="project" value="InterPro"/>
</dbReference>
<evidence type="ECO:0000256" key="3">
    <source>
        <dbReference type="ARBA" id="ARBA00022723"/>
    </source>
</evidence>
<name>A0A369WUR8_9GAMM</name>
<evidence type="ECO:0000256" key="2">
    <source>
        <dbReference type="ARBA" id="ARBA00022617"/>
    </source>
</evidence>
<evidence type="ECO:0000256" key="6">
    <source>
        <dbReference type="PROSITE-ProRule" id="PRU00433"/>
    </source>
</evidence>
<dbReference type="Gene3D" id="1.10.760.10">
    <property type="entry name" value="Cytochrome c-like domain"/>
    <property type="match status" value="1"/>
</dbReference>
<evidence type="ECO:0000259" key="8">
    <source>
        <dbReference type="PROSITE" id="PS51007"/>
    </source>
</evidence>
<dbReference type="OrthoDB" id="9805828at2"/>
<accession>A0A369WUR8</accession>
<evidence type="ECO:0000313" key="9">
    <source>
        <dbReference type="EMBL" id="RDE25361.1"/>
    </source>
</evidence>
<comment type="caution">
    <text evidence="9">The sequence shown here is derived from an EMBL/GenBank/DDBJ whole genome shotgun (WGS) entry which is preliminary data.</text>
</comment>
<feature type="chain" id="PRO_5017051696" evidence="7">
    <location>
        <begin position="26"/>
        <end position="136"/>
    </location>
</feature>
<evidence type="ECO:0000256" key="4">
    <source>
        <dbReference type="ARBA" id="ARBA00022982"/>
    </source>
</evidence>
<feature type="signal peptide" evidence="7">
    <location>
        <begin position="1"/>
        <end position="25"/>
    </location>
</feature>
<dbReference type="InterPro" id="IPR036909">
    <property type="entry name" value="Cyt_c-like_dom_sf"/>
</dbReference>
<organism evidence="9 10">
    <name type="scientific">Motiliproteus coralliicola</name>
    <dbReference type="NCBI Taxonomy" id="2283196"/>
    <lineage>
        <taxon>Bacteria</taxon>
        <taxon>Pseudomonadati</taxon>
        <taxon>Pseudomonadota</taxon>
        <taxon>Gammaproteobacteria</taxon>
        <taxon>Oceanospirillales</taxon>
        <taxon>Oceanospirillaceae</taxon>
        <taxon>Motiliproteus</taxon>
    </lineage>
</organism>
<evidence type="ECO:0000256" key="5">
    <source>
        <dbReference type="ARBA" id="ARBA00023004"/>
    </source>
</evidence>
<dbReference type="SUPFAM" id="SSF46626">
    <property type="entry name" value="Cytochrome c"/>
    <property type="match status" value="1"/>
</dbReference>
<keyword evidence="1" id="KW-0813">Transport</keyword>
<keyword evidence="7" id="KW-0732">Signal</keyword>
<dbReference type="EMBL" id="QQOH01000001">
    <property type="protein sequence ID" value="RDE25361.1"/>
    <property type="molecule type" value="Genomic_DNA"/>
</dbReference>
<proteinExistence type="predicted"/>
<dbReference type="Proteomes" id="UP000253769">
    <property type="component" value="Unassembled WGS sequence"/>
</dbReference>